<dbReference type="PANTHER" id="PTHR34192">
    <property type="entry name" value="PLASTOCYANIN MAJOR ISOFORM, CHLOROPLASTIC-RELATED"/>
    <property type="match status" value="1"/>
</dbReference>
<feature type="binding site" evidence="7">
    <location>
        <position position="127"/>
    </location>
    <ligand>
        <name>Cu cation</name>
        <dbReference type="ChEBI" id="CHEBI:23378"/>
    </ligand>
</feature>
<dbReference type="Gene3D" id="2.60.40.420">
    <property type="entry name" value="Cupredoxins - blue copper proteins"/>
    <property type="match status" value="1"/>
</dbReference>
<keyword evidence="2" id="KW-0813">Transport</keyword>
<keyword evidence="3 7" id="KW-0479">Metal-binding</keyword>
<feature type="binding site" evidence="7">
    <location>
        <position position="122"/>
    </location>
    <ligand>
        <name>Cu cation</name>
        <dbReference type="ChEBI" id="CHEBI:23378"/>
    </ligand>
</feature>
<evidence type="ECO:0000256" key="1">
    <source>
        <dbReference type="ARBA" id="ARBA00004370"/>
    </source>
</evidence>
<evidence type="ECO:0000259" key="9">
    <source>
        <dbReference type="Pfam" id="PF00127"/>
    </source>
</evidence>
<dbReference type="GO" id="GO:0009055">
    <property type="term" value="F:electron transfer activity"/>
    <property type="evidence" value="ECO:0007669"/>
    <property type="project" value="InterPro"/>
</dbReference>
<dbReference type="SUPFAM" id="SSF49503">
    <property type="entry name" value="Cupredoxins"/>
    <property type="match status" value="1"/>
</dbReference>
<reference evidence="11" key="1">
    <citation type="submission" date="2017-01" db="EMBL/GenBank/DDBJ databases">
        <authorList>
            <person name="Varghese N."/>
            <person name="Submissions S."/>
        </authorList>
    </citation>
    <scope>NUCLEOTIDE SEQUENCE [LARGE SCALE GENOMIC DNA]</scope>
    <source>
        <strain evidence="11">CGMCC 1.7737</strain>
    </source>
</reference>
<dbReference type="OrthoDB" id="186995at2157"/>
<dbReference type="InterPro" id="IPR028871">
    <property type="entry name" value="BlueCu_1_BS"/>
</dbReference>
<proteinExistence type="predicted"/>
<dbReference type="PROSITE" id="PS51257">
    <property type="entry name" value="PROKAR_LIPOPROTEIN"/>
    <property type="match status" value="1"/>
</dbReference>
<evidence type="ECO:0000313" key="10">
    <source>
        <dbReference type="EMBL" id="SIR93892.1"/>
    </source>
</evidence>
<dbReference type="PRINTS" id="PR00157">
    <property type="entry name" value="PLASTOCYANIN"/>
</dbReference>
<dbReference type="InterPro" id="IPR002387">
    <property type="entry name" value="Plastocyanin"/>
</dbReference>
<dbReference type="AlphaFoldDB" id="A0A1N7F0Y2"/>
<evidence type="ECO:0000256" key="6">
    <source>
        <dbReference type="ARBA" id="ARBA00023136"/>
    </source>
</evidence>
<evidence type="ECO:0000256" key="5">
    <source>
        <dbReference type="ARBA" id="ARBA00023008"/>
    </source>
</evidence>
<dbReference type="EMBL" id="FTNO01000007">
    <property type="protein sequence ID" value="SIR93892.1"/>
    <property type="molecule type" value="Genomic_DNA"/>
</dbReference>
<feature type="region of interest" description="Disordered" evidence="8">
    <location>
        <begin position="138"/>
        <end position="170"/>
    </location>
</feature>
<dbReference type="RefSeq" id="WP_076433083.1">
    <property type="nucleotide sequence ID" value="NZ_FTNO01000007.1"/>
</dbReference>
<dbReference type="GO" id="GO:0005507">
    <property type="term" value="F:copper ion binding"/>
    <property type="evidence" value="ECO:0007669"/>
    <property type="project" value="InterPro"/>
</dbReference>
<evidence type="ECO:0000256" key="7">
    <source>
        <dbReference type="PIRSR" id="PIRSR602387-1"/>
    </source>
</evidence>
<dbReference type="GO" id="GO:0016020">
    <property type="term" value="C:membrane"/>
    <property type="evidence" value="ECO:0007669"/>
    <property type="project" value="UniProtKB-SubCell"/>
</dbReference>
<dbReference type="InterPro" id="IPR000923">
    <property type="entry name" value="BlueCu_1"/>
</dbReference>
<name>A0A1N7F0Y2_9EURY</name>
<protein>
    <submittedName>
        <fullName evidence="10">Plastocyanin</fullName>
    </submittedName>
</protein>
<comment type="cofactor">
    <cofactor evidence="7">
        <name>Cu(2+)</name>
        <dbReference type="ChEBI" id="CHEBI:29036"/>
    </cofactor>
    <text evidence="7">The crystal structure with reduced Cu(1+) has also been determined.</text>
</comment>
<evidence type="ECO:0000256" key="2">
    <source>
        <dbReference type="ARBA" id="ARBA00022448"/>
    </source>
</evidence>
<feature type="binding site" evidence="7">
    <location>
        <position position="119"/>
    </location>
    <ligand>
        <name>Cu cation</name>
        <dbReference type="ChEBI" id="CHEBI:23378"/>
    </ligand>
</feature>
<sequence length="170" mass="18206">MHRRAIIKLLGSSAIGGSTILSGCARLNTSGSSKTVRMGTKGHQSFFDPVGLLVGPGETVTFEMESGNHSATAYYEQYSLAKETRIPKSAEPFDSGVLTEQGDTFEHTFDTKGTYDYYCIPHKTMGMLARIVVGEPGGPAEGGMPSDGKVPTSQRIIDNGSVGYEQFDTK</sequence>
<organism evidence="10 11">
    <name type="scientific">Haladaptatus litoreus</name>
    <dbReference type="NCBI Taxonomy" id="553468"/>
    <lineage>
        <taxon>Archaea</taxon>
        <taxon>Methanobacteriati</taxon>
        <taxon>Methanobacteriota</taxon>
        <taxon>Stenosarchaea group</taxon>
        <taxon>Halobacteria</taxon>
        <taxon>Halobacteriales</taxon>
        <taxon>Haladaptataceae</taxon>
        <taxon>Haladaptatus</taxon>
    </lineage>
</organism>
<dbReference type="InterPro" id="IPR008972">
    <property type="entry name" value="Cupredoxin"/>
</dbReference>
<evidence type="ECO:0000256" key="3">
    <source>
        <dbReference type="ARBA" id="ARBA00022723"/>
    </source>
</evidence>
<keyword evidence="4" id="KW-0249">Electron transport</keyword>
<dbReference type="PANTHER" id="PTHR34192:SF10">
    <property type="entry name" value="PLASTOCYANIN MAJOR ISOFORM, CHLOROPLASTIC-RELATED"/>
    <property type="match status" value="1"/>
</dbReference>
<dbReference type="Proteomes" id="UP000186914">
    <property type="component" value="Unassembled WGS sequence"/>
</dbReference>
<evidence type="ECO:0000313" key="11">
    <source>
        <dbReference type="Proteomes" id="UP000186914"/>
    </source>
</evidence>
<evidence type="ECO:0000256" key="8">
    <source>
        <dbReference type="SAM" id="MobiDB-lite"/>
    </source>
</evidence>
<dbReference type="Pfam" id="PF00127">
    <property type="entry name" value="Copper-bind"/>
    <property type="match status" value="1"/>
</dbReference>
<dbReference type="PROSITE" id="PS00196">
    <property type="entry name" value="COPPER_BLUE"/>
    <property type="match status" value="1"/>
</dbReference>
<comment type="subcellular location">
    <subcellularLocation>
        <location evidence="1">Membrane</location>
    </subcellularLocation>
</comment>
<gene>
    <name evidence="10" type="ORF">SAMN05421858_4694</name>
</gene>
<keyword evidence="11" id="KW-1185">Reference proteome</keyword>
<keyword evidence="6" id="KW-0472">Membrane</keyword>
<feature type="domain" description="Blue (type 1) copper" evidence="9">
    <location>
        <begin position="37"/>
        <end position="133"/>
    </location>
</feature>
<accession>A0A1N7F0Y2</accession>
<keyword evidence="5 7" id="KW-0186">Copper</keyword>
<evidence type="ECO:0000256" key="4">
    <source>
        <dbReference type="ARBA" id="ARBA00022982"/>
    </source>
</evidence>